<name>A0ABV3ETJ4_9ACTN</name>
<reference evidence="3 4" key="1">
    <citation type="submission" date="2024-06" db="EMBL/GenBank/DDBJ databases">
        <title>The Natural Products Discovery Center: Release of the First 8490 Sequenced Strains for Exploring Actinobacteria Biosynthetic Diversity.</title>
        <authorList>
            <person name="Kalkreuter E."/>
            <person name="Kautsar S.A."/>
            <person name="Yang D."/>
            <person name="Bader C.D."/>
            <person name="Teijaro C.N."/>
            <person name="Fluegel L."/>
            <person name="Davis C.M."/>
            <person name="Simpson J.R."/>
            <person name="Lauterbach L."/>
            <person name="Steele A.D."/>
            <person name="Gui C."/>
            <person name="Meng S."/>
            <person name="Li G."/>
            <person name="Viehrig K."/>
            <person name="Ye F."/>
            <person name="Su P."/>
            <person name="Kiefer A.F."/>
            <person name="Nichols A."/>
            <person name="Cepeda A.J."/>
            <person name="Yan W."/>
            <person name="Fan B."/>
            <person name="Jiang Y."/>
            <person name="Adhikari A."/>
            <person name="Zheng C.-J."/>
            <person name="Schuster L."/>
            <person name="Cowan T.M."/>
            <person name="Smanski M.J."/>
            <person name="Chevrette M.G."/>
            <person name="De Carvalho L.P.S."/>
            <person name="Shen B."/>
        </authorList>
    </citation>
    <scope>NUCLEOTIDE SEQUENCE [LARGE SCALE GENOMIC DNA]</scope>
    <source>
        <strain evidence="3 4">NPDC048117</strain>
    </source>
</reference>
<dbReference type="InterPro" id="IPR005530">
    <property type="entry name" value="SPW"/>
</dbReference>
<dbReference type="Proteomes" id="UP001551584">
    <property type="component" value="Unassembled WGS sequence"/>
</dbReference>
<comment type="caution">
    <text evidence="3">The sequence shown here is derived from an EMBL/GenBank/DDBJ whole genome shotgun (WGS) entry which is preliminary data.</text>
</comment>
<evidence type="ECO:0000256" key="1">
    <source>
        <dbReference type="SAM" id="Phobius"/>
    </source>
</evidence>
<keyword evidence="1" id="KW-1133">Transmembrane helix</keyword>
<dbReference type="RefSeq" id="WP_359274375.1">
    <property type="nucleotide sequence ID" value="NZ_JBEZNA010000047.1"/>
</dbReference>
<organism evidence="3 4">
    <name type="scientific">Streptomyces chilikensis</name>
    <dbReference type="NCBI Taxonomy" id="1194079"/>
    <lineage>
        <taxon>Bacteria</taxon>
        <taxon>Bacillati</taxon>
        <taxon>Actinomycetota</taxon>
        <taxon>Actinomycetes</taxon>
        <taxon>Kitasatosporales</taxon>
        <taxon>Streptomycetaceae</taxon>
        <taxon>Streptomyces</taxon>
    </lineage>
</organism>
<dbReference type="Pfam" id="PF03779">
    <property type="entry name" value="SPW"/>
    <property type="match status" value="1"/>
</dbReference>
<feature type="transmembrane region" description="Helical" evidence="1">
    <location>
        <begin position="33"/>
        <end position="53"/>
    </location>
</feature>
<evidence type="ECO:0000313" key="4">
    <source>
        <dbReference type="Proteomes" id="UP001551584"/>
    </source>
</evidence>
<gene>
    <name evidence="3" type="ORF">AB0D95_19715</name>
</gene>
<feature type="domain" description="SPW repeat-containing integral membrane" evidence="2">
    <location>
        <begin position="40"/>
        <end position="133"/>
    </location>
</feature>
<protein>
    <submittedName>
        <fullName evidence="3">SPW repeat protein</fullName>
    </submittedName>
</protein>
<evidence type="ECO:0000259" key="2">
    <source>
        <dbReference type="Pfam" id="PF03779"/>
    </source>
</evidence>
<evidence type="ECO:0000313" key="3">
    <source>
        <dbReference type="EMBL" id="MEU9579466.1"/>
    </source>
</evidence>
<dbReference type="EMBL" id="JBEZNA010000047">
    <property type="protein sequence ID" value="MEU9579466.1"/>
    <property type="molecule type" value="Genomic_DNA"/>
</dbReference>
<accession>A0ABV3ETJ4</accession>
<feature type="transmembrane region" description="Helical" evidence="1">
    <location>
        <begin position="91"/>
        <end position="109"/>
    </location>
</feature>
<proteinExistence type="predicted"/>
<sequence length="151" mass="15375">MANVSHPRGDMASHPDVLEMREQYARSQQGPNLGMLAAPLALVGVYCAASPWILHFTGSQPPMVAHNVIVGAAIAALAICAAANPARMSSLGLGAAALGAWMIIAPWVVGTNPDAGVIISSICTGALAICLGAACAALGMRKAKARKSSRF</sequence>
<feature type="transmembrane region" description="Helical" evidence="1">
    <location>
        <begin position="65"/>
        <end position="84"/>
    </location>
</feature>
<keyword evidence="1" id="KW-0812">Transmembrane</keyword>
<feature type="transmembrane region" description="Helical" evidence="1">
    <location>
        <begin position="115"/>
        <end position="140"/>
    </location>
</feature>
<keyword evidence="1" id="KW-0472">Membrane</keyword>
<keyword evidence="4" id="KW-1185">Reference proteome</keyword>